<dbReference type="InterPro" id="IPR028064">
    <property type="entry name" value="TMEM154"/>
</dbReference>
<evidence type="ECO:0000313" key="5">
    <source>
        <dbReference type="Proteomes" id="UP000265140"/>
    </source>
</evidence>
<dbReference type="GeneTree" id="ENSGT01150000287274"/>
<sequence>MSAVAICGNTRRKGCREMRPTSSLLLLLALTACLAGTVFCQDEEDAGDPDDTEPNDEGHEETDAGDDTSTQDPPTSSVPSENPDEDDATGRTVEQPEEVSENDNSTSSEENEEEELSPIFIAIPVVLVVVIITMIVCGFIINRRWKQKDKSKSDHNRYHEDKYLHDNGTEKVPMPMFEDDVPSVLELEMEDLEQWMNKDSGVRTDSGQGM</sequence>
<dbReference type="RefSeq" id="XP_010886566.1">
    <property type="nucleotide sequence ID" value="XM_010888264.4"/>
</dbReference>
<feature type="compositionally biased region" description="Polar residues" evidence="1">
    <location>
        <begin position="67"/>
        <end position="80"/>
    </location>
</feature>
<evidence type="ECO:0000313" key="4">
    <source>
        <dbReference type="Ensembl" id="ENSELUP00000097539.1"/>
    </source>
</evidence>
<reference evidence="4" key="3">
    <citation type="submission" date="2025-09" db="UniProtKB">
        <authorList>
            <consortium name="Ensembl"/>
        </authorList>
    </citation>
    <scope>IDENTIFICATION</scope>
</reference>
<gene>
    <name evidence="4" type="primary">TMEM154</name>
</gene>
<name>A0AAY5L8N8_ESOLU</name>
<dbReference type="PANTHER" id="PTHR36526">
    <property type="entry name" value="TRANSMEMBRANE PROTEIN 154"/>
    <property type="match status" value="1"/>
</dbReference>
<feature type="compositionally biased region" description="Acidic residues" evidence="1">
    <location>
        <begin position="42"/>
        <end position="66"/>
    </location>
</feature>
<dbReference type="CTD" id="201799"/>
<accession>A0AAY5L8N8</accession>
<proteinExistence type="predicted"/>
<evidence type="ECO:0008006" key="6">
    <source>
        <dbReference type="Google" id="ProtNLM"/>
    </source>
</evidence>
<dbReference type="GeneID" id="105020918"/>
<protein>
    <recommendedName>
        <fullName evidence="6">Transmembrane protein 154</fullName>
    </recommendedName>
</protein>
<reference evidence="4 5" key="1">
    <citation type="submission" date="2020-02" db="EMBL/GenBank/DDBJ databases">
        <title>Esox lucius (northern pike) genome, fEsoLuc1, primary haplotype.</title>
        <authorList>
            <person name="Myers G."/>
            <person name="Karagic N."/>
            <person name="Meyer A."/>
            <person name="Pippel M."/>
            <person name="Reichard M."/>
            <person name="Winkler S."/>
            <person name="Tracey A."/>
            <person name="Sims Y."/>
            <person name="Howe K."/>
            <person name="Rhie A."/>
            <person name="Formenti G."/>
            <person name="Durbin R."/>
            <person name="Fedrigo O."/>
            <person name="Jarvis E.D."/>
        </authorList>
    </citation>
    <scope>NUCLEOTIDE SEQUENCE [LARGE SCALE GENOMIC DNA]</scope>
</reference>
<keyword evidence="2" id="KW-0472">Membrane</keyword>
<dbReference type="Proteomes" id="UP000265140">
    <property type="component" value="Chromosome 25"/>
</dbReference>
<dbReference type="Pfam" id="PF15102">
    <property type="entry name" value="TMEM154"/>
    <property type="match status" value="1"/>
</dbReference>
<dbReference type="KEGG" id="els:105020918"/>
<keyword evidence="5" id="KW-1185">Reference proteome</keyword>
<feature type="signal peptide" evidence="3">
    <location>
        <begin position="1"/>
        <end position="40"/>
    </location>
</feature>
<reference evidence="4" key="2">
    <citation type="submission" date="2025-08" db="UniProtKB">
        <authorList>
            <consortium name="Ensembl"/>
        </authorList>
    </citation>
    <scope>IDENTIFICATION</scope>
</reference>
<keyword evidence="3" id="KW-0732">Signal</keyword>
<dbReference type="Ensembl" id="ENSELUT00000099981.1">
    <property type="protein sequence ID" value="ENSELUP00000097539.1"/>
    <property type="gene ID" value="ENSELUG00000035684.1"/>
</dbReference>
<feature type="transmembrane region" description="Helical" evidence="2">
    <location>
        <begin position="119"/>
        <end position="141"/>
    </location>
</feature>
<keyword evidence="2" id="KW-1133">Transmembrane helix</keyword>
<evidence type="ECO:0000256" key="1">
    <source>
        <dbReference type="SAM" id="MobiDB-lite"/>
    </source>
</evidence>
<dbReference type="AlphaFoldDB" id="A0AAY5L8N8"/>
<organism evidence="4 5">
    <name type="scientific">Esox lucius</name>
    <name type="common">Northern pike</name>
    <dbReference type="NCBI Taxonomy" id="8010"/>
    <lineage>
        <taxon>Eukaryota</taxon>
        <taxon>Metazoa</taxon>
        <taxon>Chordata</taxon>
        <taxon>Craniata</taxon>
        <taxon>Vertebrata</taxon>
        <taxon>Euteleostomi</taxon>
        <taxon>Actinopterygii</taxon>
        <taxon>Neopterygii</taxon>
        <taxon>Teleostei</taxon>
        <taxon>Protacanthopterygii</taxon>
        <taxon>Esociformes</taxon>
        <taxon>Esocidae</taxon>
        <taxon>Esox</taxon>
    </lineage>
</organism>
<dbReference type="InterPro" id="IPR053087">
    <property type="entry name" value="TMEM154-like"/>
</dbReference>
<keyword evidence="2" id="KW-0812">Transmembrane</keyword>
<evidence type="ECO:0000256" key="3">
    <source>
        <dbReference type="SAM" id="SignalP"/>
    </source>
</evidence>
<feature type="chain" id="PRO_5044211861" description="Transmembrane protein 154" evidence="3">
    <location>
        <begin position="41"/>
        <end position="210"/>
    </location>
</feature>
<evidence type="ECO:0000256" key="2">
    <source>
        <dbReference type="SAM" id="Phobius"/>
    </source>
</evidence>
<feature type="region of interest" description="Disordered" evidence="1">
    <location>
        <begin position="42"/>
        <end position="115"/>
    </location>
</feature>
<dbReference type="PANTHER" id="PTHR36526:SF1">
    <property type="entry name" value="TRANSMEMBRANE PROTEIN 154"/>
    <property type="match status" value="1"/>
</dbReference>